<feature type="chain" id="PRO_5032369404" evidence="1">
    <location>
        <begin position="18"/>
        <end position="162"/>
    </location>
</feature>
<keyword evidence="1" id="KW-0732">Signal</keyword>
<sequence length="162" mass="18223">MRWILVPHLLCFHVVMATEMSGECAETQSESDASVALQRLGSNGTVRKATRDKSAYARLMGNMQHVVAQIRRAKEAGRSIDVTRDLDDLADDFLETSEPGDQQEQADLDDLEDGFLETSESANSLVQEEASRRRRRSRRRAIDFTASAACTYFIFSDVEFRA</sequence>
<dbReference type="EMBL" id="CAJNDS010002192">
    <property type="protein sequence ID" value="CAE7366634.1"/>
    <property type="molecule type" value="Genomic_DNA"/>
</dbReference>
<keyword evidence="3" id="KW-1185">Reference proteome</keyword>
<organism evidence="2 3">
    <name type="scientific">Symbiodinium natans</name>
    <dbReference type="NCBI Taxonomy" id="878477"/>
    <lineage>
        <taxon>Eukaryota</taxon>
        <taxon>Sar</taxon>
        <taxon>Alveolata</taxon>
        <taxon>Dinophyceae</taxon>
        <taxon>Suessiales</taxon>
        <taxon>Symbiodiniaceae</taxon>
        <taxon>Symbiodinium</taxon>
    </lineage>
</organism>
<evidence type="ECO:0000313" key="2">
    <source>
        <dbReference type="EMBL" id="CAE7366634.1"/>
    </source>
</evidence>
<dbReference type="AlphaFoldDB" id="A0A812PQU2"/>
<evidence type="ECO:0000313" key="3">
    <source>
        <dbReference type="Proteomes" id="UP000604046"/>
    </source>
</evidence>
<accession>A0A812PQU2</accession>
<name>A0A812PQU2_9DINO</name>
<protein>
    <submittedName>
        <fullName evidence="2">Uncharacterized protein</fullName>
    </submittedName>
</protein>
<dbReference type="Proteomes" id="UP000604046">
    <property type="component" value="Unassembled WGS sequence"/>
</dbReference>
<gene>
    <name evidence="2" type="ORF">SNAT2548_LOCUS19913</name>
</gene>
<reference evidence="2" key="1">
    <citation type="submission" date="2021-02" db="EMBL/GenBank/DDBJ databases">
        <authorList>
            <person name="Dougan E. K."/>
            <person name="Rhodes N."/>
            <person name="Thang M."/>
            <person name="Chan C."/>
        </authorList>
    </citation>
    <scope>NUCLEOTIDE SEQUENCE</scope>
</reference>
<evidence type="ECO:0000256" key="1">
    <source>
        <dbReference type="SAM" id="SignalP"/>
    </source>
</evidence>
<comment type="caution">
    <text evidence="2">The sequence shown here is derived from an EMBL/GenBank/DDBJ whole genome shotgun (WGS) entry which is preliminary data.</text>
</comment>
<proteinExistence type="predicted"/>
<feature type="signal peptide" evidence="1">
    <location>
        <begin position="1"/>
        <end position="17"/>
    </location>
</feature>